<dbReference type="RefSeq" id="WP_317831568.1">
    <property type="nucleotide sequence ID" value="NZ_CP136920.1"/>
</dbReference>
<evidence type="ECO:0000313" key="2">
    <source>
        <dbReference type="EMBL" id="WOO39607.1"/>
    </source>
</evidence>
<dbReference type="EMBL" id="CP136920">
    <property type="protein sequence ID" value="WOO39607.1"/>
    <property type="molecule type" value="Genomic_DNA"/>
</dbReference>
<dbReference type="Proteomes" id="UP001304300">
    <property type="component" value="Chromosome"/>
</dbReference>
<dbReference type="KEGG" id="puo:RZN69_13365"/>
<accession>A0AAQ3L8H0</accession>
<feature type="chain" id="PRO_5042920731" evidence="1">
    <location>
        <begin position="25"/>
        <end position="254"/>
    </location>
</feature>
<dbReference type="AlphaFoldDB" id="A0AAQ3L8H0"/>
<reference evidence="2 3" key="1">
    <citation type="submission" date="2023-10" db="EMBL/GenBank/DDBJ databases">
        <title>Rubellicoccus peritrichatus gen. nov., sp. nov., isolated from an algae of coral reef tank.</title>
        <authorList>
            <person name="Luo J."/>
        </authorList>
    </citation>
    <scope>NUCLEOTIDE SEQUENCE [LARGE SCALE GENOMIC DNA]</scope>
    <source>
        <strain evidence="2 3">CR14</strain>
    </source>
</reference>
<sequence length="254" mass="28607">MKLPKLLIALLVFKLGLFSNFAHGNDDVYIKLYQIGDYFVLYFYGSIKTSNMESRGKKKGSSDSYYYTNNSGELDLYLNNGSTQKYKKHRGYMEDHDNGESAETTVKFDTVYYSYEDTEYISLKLPVENASITHIHLDQGYDSGANLAFIGITSGVDLSSFGLVTDSDGNYSDRKWKTDMDGSDDAGDIWVVNFHLSADVIDVCEDLCDVVSDIQQYFDPDKNDESRFSDSDWDALSAVLYAYIDNCGSSDCDD</sequence>
<proteinExistence type="predicted"/>
<feature type="signal peptide" evidence="1">
    <location>
        <begin position="1"/>
        <end position="24"/>
    </location>
</feature>
<keyword evidence="3" id="KW-1185">Reference proteome</keyword>
<organism evidence="2 3">
    <name type="scientific">Rubellicoccus peritrichatus</name>
    <dbReference type="NCBI Taxonomy" id="3080537"/>
    <lineage>
        <taxon>Bacteria</taxon>
        <taxon>Pseudomonadati</taxon>
        <taxon>Verrucomicrobiota</taxon>
        <taxon>Opitutia</taxon>
        <taxon>Puniceicoccales</taxon>
        <taxon>Cerasicoccaceae</taxon>
        <taxon>Rubellicoccus</taxon>
    </lineage>
</organism>
<protein>
    <submittedName>
        <fullName evidence="2">Uncharacterized protein</fullName>
    </submittedName>
</protein>
<evidence type="ECO:0000313" key="3">
    <source>
        <dbReference type="Proteomes" id="UP001304300"/>
    </source>
</evidence>
<gene>
    <name evidence="2" type="ORF">RZN69_13365</name>
</gene>
<name>A0AAQ3L8H0_9BACT</name>
<evidence type="ECO:0000256" key="1">
    <source>
        <dbReference type="SAM" id="SignalP"/>
    </source>
</evidence>
<keyword evidence="1" id="KW-0732">Signal</keyword>